<feature type="region of interest" description="Disordered" evidence="2">
    <location>
        <begin position="551"/>
        <end position="576"/>
    </location>
</feature>
<organism evidence="3 4">
    <name type="scientific">Micromonas commoda (strain RCC299 / NOUM17 / CCMP2709)</name>
    <name type="common">Picoplanktonic green alga</name>
    <dbReference type="NCBI Taxonomy" id="296587"/>
    <lineage>
        <taxon>Eukaryota</taxon>
        <taxon>Viridiplantae</taxon>
        <taxon>Chlorophyta</taxon>
        <taxon>Mamiellophyceae</taxon>
        <taxon>Mamiellales</taxon>
        <taxon>Mamiellaceae</taxon>
        <taxon>Micromonas</taxon>
    </lineage>
</organism>
<dbReference type="GeneID" id="8247118"/>
<feature type="coiled-coil region" evidence="1">
    <location>
        <begin position="149"/>
        <end position="211"/>
    </location>
</feature>
<keyword evidence="3" id="KW-0282">Flagellum</keyword>
<proteinExistence type="predicted"/>
<dbReference type="OrthoDB" id="568137at2759"/>
<dbReference type="OMA" id="GREDWRI"/>
<dbReference type="InParanoid" id="C1FHG9"/>
<evidence type="ECO:0000313" key="3">
    <source>
        <dbReference type="EMBL" id="ACO70099.1"/>
    </source>
</evidence>
<feature type="compositionally biased region" description="Gly residues" evidence="2">
    <location>
        <begin position="479"/>
        <end position="493"/>
    </location>
</feature>
<sequence length="601" mass="64585">MAQASNADETETAELAFHGVEYVVSVSSFNGDMLSIEVEQKQEGLRWRGDFTSRYIEDITTKTGNFKKFGVFHKMLVAAVVEESESVFIDLLTYADLEALKNKRQGGAAPARTTSAKQNNKRYLILTYAAEYDRVHYPLPLLFEDQPSVESLNATVARLKRENARLAATAGVGKGDSSEIGAENARLRDENEQLRRTVRQLRRDLSKAEKSASAGGVGAVELSAVRGSTDGAFASSASGEQVDHLQAELKAVNKELRVVRRERDDLSRQLQQKETELANVEASKKRMLRSKQRELDQAVEDAGRRRETERELRIKVKDLTTQCDGLERRLRSGGYGGSFAASGSRSTSRAASPARTLGSGTPRASYGLRSGAASPARSGTPSRDYARPWTPGGVARARSQSPAPSHGFRTPTRARSPSPGPDARGRSPGPARSGAASPRFDPTAYVREKRERDAARFRNSARGIAQGLASPNRMRPSGTAGGGGYYTPGGGNSRGASPARRGGARDGSGAASPAPVHRGNWRKNAERTSAVASSPGRILRDVKNKLADIAAKENSDARPAKAEVKPPMAKHGDASAEIADIDTRLAALQSFLKEAKATATA</sequence>
<feature type="compositionally biased region" description="Basic and acidic residues" evidence="2">
    <location>
        <begin position="446"/>
        <end position="456"/>
    </location>
</feature>
<feature type="region of interest" description="Disordered" evidence="2">
    <location>
        <begin position="281"/>
        <end position="309"/>
    </location>
</feature>
<accession>C1FHG9</accession>
<feature type="region of interest" description="Disordered" evidence="2">
    <location>
        <begin position="328"/>
        <end position="535"/>
    </location>
</feature>
<keyword evidence="4" id="KW-1185">Reference proteome</keyword>
<dbReference type="PANTHER" id="PTHR23159">
    <property type="entry name" value="CENTROSOMAL PROTEIN 2"/>
    <property type="match status" value="1"/>
</dbReference>
<dbReference type="Proteomes" id="UP000002009">
    <property type="component" value="Chromosome 10"/>
</dbReference>
<dbReference type="STRING" id="296587.C1FHG9"/>
<keyword evidence="3" id="KW-0969">Cilium</keyword>
<keyword evidence="1" id="KW-0175">Coiled coil</keyword>
<evidence type="ECO:0000256" key="2">
    <source>
        <dbReference type="SAM" id="MobiDB-lite"/>
    </source>
</evidence>
<dbReference type="RefSeq" id="XP_002508841.1">
    <property type="nucleotide sequence ID" value="XM_002508795.1"/>
</dbReference>
<protein>
    <submittedName>
        <fullName evidence="3">Variable flagellar number 3</fullName>
    </submittedName>
</protein>
<evidence type="ECO:0000313" key="4">
    <source>
        <dbReference type="Proteomes" id="UP000002009"/>
    </source>
</evidence>
<gene>
    <name evidence="3" type="primary">VLF3</name>
    <name evidence="3" type="ORF">MICPUN_102797</name>
</gene>
<keyword evidence="3" id="KW-0966">Cell projection</keyword>
<dbReference type="EMBL" id="CP001576">
    <property type="protein sequence ID" value="ACO70099.1"/>
    <property type="molecule type" value="Genomic_DNA"/>
</dbReference>
<feature type="compositionally biased region" description="Low complexity" evidence="2">
    <location>
        <begin position="338"/>
        <end position="355"/>
    </location>
</feature>
<dbReference type="eggNOG" id="ENOG502QRAS">
    <property type="taxonomic scope" value="Eukaryota"/>
</dbReference>
<reference evidence="3 4" key="1">
    <citation type="journal article" date="2009" name="Science">
        <title>Green evolution and dynamic adaptations revealed by genomes of the marine picoeukaryotes Micromonas.</title>
        <authorList>
            <person name="Worden A.Z."/>
            <person name="Lee J.H."/>
            <person name="Mock T."/>
            <person name="Rouze P."/>
            <person name="Simmons M.P."/>
            <person name="Aerts A.L."/>
            <person name="Allen A.E."/>
            <person name="Cuvelier M.L."/>
            <person name="Derelle E."/>
            <person name="Everett M.V."/>
            <person name="Foulon E."/>
            <person name="Grimwood J."/>
            <person name="Gundlach H."/>
            <person name="Henrissat B."/>
            <person name="Napoli C."/>
            <person name="McDonald S.M."/>
            <person name="Parker M.S."/>
            <person name="Rombauts S."/>
            <person name="Salamov A."/>
            <person name="Von Dassow P."/>
            <person name="Badger J.H."/>
            <person name="Coutinho P.M."/>
            <person name="Demir E."/>
            <person name="Dubchak I."/>
            <person name="Gentemann C."/>
            <person name="Eikrem W."/>
            <person name="Gready J.E."/>
            <person name="John U."/>
            <person name="Lanier W."/>
            <person name="Lindquist E.A."/>
            <person name="Lucas S."/>
            <person name="Mayer K.F."/>
            <person name="Moreau H."/>
            <person name="Not F."/>
            <person name="Otillar R."/>
            <person name="Panaud O."/>
            <person name="Pangilinan J."/>
            <person name="Paulsen I."/>
            <person name="Piegu B."/>
            <person name="Poliakov A."/>
            <person name="Robbens S."/>
            <person name="Schmutz J."/>
            <person name="Toulza E."/>
            <person name="Wyss T."/>
            <person name="Zelensky A."/>
            <person name="Zhou K."/>
            <person name="Armbrust E.V."/>
            <person name="Bhattacharya D."/>
            <person name="Goodenough U.W."/>
            <person name="Van de Peer Y."/>
            <person name="Grigoriev I.V."/>
        </authorList>
    </citation>
    <scope>NUCLEOTIDE SEQUENCE [LARGE SCALE GENOMIC DNA]</scope>
    <source>
        <strain evidence="4">RCC299 / NOUM17</strain>
    </source>
</reference>
<dbReference type="PANTHER" id="PTHR23159:SF60">
    <property type="entry name" value="SPINDLE ASSEMBLY ABNORMAL PROTEIN 4"/>
    <property type="match status" value="1"/>
</dbReference>
<evidence type="ECO:0000256" key="1">
    <source>
        <dbReference type="SAM" id="Coils"/>
    </source>
</evidence>
<dbReference type="KEGG" id="mis:MICPUN_102797"/>
<dbReference type="AlphaFoldDB" id="C1FHG9"/>
<feature type="compositionally biased region" description="Basic and acidic residues" evidence="2">
    <location>
        <begin position="551"/>
        <end position="574"/>
    </location>
</feature>
<dbReference type="InterPro" id="IPR049733">
    <property type="entry name" value="CCDC61_N"/>
</dbReference>
<dbReference type="CDD" id="cd22284">
    <property type="entry name" value="HD_CCDC61_N"/>
    <property type="match status" value="1"/>
</dbReference>
<name>C1FHG9_MICCC</name>
<feature type="compositionally biased region" description="Basic and acidic residues" evidence="2">
    <location>
        <begin position="291"/>
        <end position="309"/>
    </location>
</feature>
<feature type="compositionally biased region" description="Low complexity" evidence="2">
    <location>
        <begin position="494"/>
        <end position="515"/>
    </location>
</feature>